<dbReference type="PRINTS" id="PR00146">
    <property type="entry name" value="DHPICSNTHASE"/>
</dbReference>
<evidence type="ECO:0000313" key="4">
    <source>
        <dbReference type="EMBL" id="MDQ0255889.1"/>
    </source>
</evidence>
<organism evidence="4 5">
    <name type="scientific">Evansella vedderi</name>
    <dbReference type="NCBI Taxonomy" id="38282"/>
    <lineage>
        <taxon>Bacteria</taxon>
        <taxon>Bacillati</taxon>
        <taxon>Bacillota</taxon>
        <taxon>Bacilli</taxon>
        <taxon>Bacillales</taxon>
        <taxon>Bacillaceae</taxon>
        <taxon>Evansella</taxon>
    </lineage>
</organism>
<dbReference type="InterPro" id="IPR013785">
    <property type="entry name" value="Aldolase_TIM"/>
</dbReference>
<dbReference type="RefSeq" id="WP_307327136.1">
    <property type="nucleotide sequence ID" value="NZ_JAUSUG010000013.1"/>
</dbReference>
<dbReference type="PANTHER" id="PTHR42849:SF1">
    <property type="entry name" value="N-ACETYLNEURAMINATE LYASE"/>
    <property type="match status" value="1"/>
</dbReference>
<sequence length="291" mass="32858">MKKVITALLTPFFQDGTVHEEGLREIVRYNIDEMKVDGLYVGGSTGESFLLDEGTKSNIFRIVKEEAGNDVMLIAQIGSLNIDEAVRLGRKCKELGYDTLSAITPYYYKFSFEEIKSYYERLTKETEMPMLLYSIPAFTGSQISINNYEKLLAIPHVIGVKYSDTDVVKLGQLKELHPDKVFYSGCDDMLFEFAVSGADGAIGSTYHLIGQEAKQIYGEVARGNVAEAQKLQLQMNKVIDKLVEFGVYQTIKYVLKKLNINSGYMRFPFRELTEEEKKSADSILPLLRASQ</sequence>
<keyword evidence="2" id="KW-0704">Schiff base</keyword>
<dbReference type="PROSITE" id="PS00666">
    <property type="entry name" value="DHDPS_2"/>
    <property type="match status" value="1"/>
</dbReference>
<evidence type="ECO:0000313" key="5">
    <source>
        <dbReference type="Proteomes" id="UP001230005"/>
    </source>
</evidence>
<evidence type="ECO:0000256" key="3">
    <source>
        <dbReference type="PIRNR" id="PIRNR001365"/>
    </source>
</evidence>
<dbReference type="Gene3D" id="3.20.20.70">
    <property type="entry name" value="Aldolase class I"/>
    <property type="match status" value="1"/>
</dbReference>
<dbReference type="InterPro" id="IPR020625">
    <property type="entry name" value="Schiff_base-form_aldolases_AS"/>
</dbReference>
<dbReference type="PIRSF" id="PIRSF001365">
    <property type="entry name" value="DHDPS"/>
    <property type="match status" value="1"/>
</dbReference>
<dbReference type="InterPro" id="IPR002220">
    <property type="entry name" value="DapA-like"/>
</dbReference>
<evidence type="ECO:0000256" key="2">
    <source>
        <dbReference type="ARBA" id="ARBA00023270"/>
    </source>
</evidence>
<dbReference type="GO" id="GO:0008747">
    <property type="term" value="F:N-acetylneuraminate lyase activity"/>
    <property type="evidence" value="ECO:0007669"/>
    <property type="project" value="UniProtKB-EC"/>
</dbReference>
<dbReference type="Proteomes" id="UP001230005">
    <property type="component" value="Unassembled WGS sequence"/>
</dbReference>
<dbReference type="SUPFAM" id="SSF51569">
    <property type="entry name" value="Aldolase"/>
    <property type="match status" value="1"/>
</dbReference>
<name>A0ABT9ZXD6_9BACI</name>
<dbReference type="PANTHER" id="PTHR42849">
    <property type="entry name" value="N-ACETYLNEURAMINATE LYASE"/>
    <property type="match status" value="1"/>
</dbReference>
<gene>
    <name evidence="4" type="ORF">J2S74_003273</name>
</gene>
<dbReference type="EC" id="4.1.3.3" evidence="4"/>
<proteinExistence type="inferred from homology"/>
<keyword evidence="5" id="KW-1185">Reference proteome</keyword>
<reference evidence="4 5" key="1">
    <citation type="submission" date="2023-07" db="EMBL/GenBank/DDBJ databases">
        <title>Genomic Encyclopedia of Type Strains, Phase IV (KMG-IV): sequencing the most valuable type-strain genomes for metagenomic binning, comparative biology and taxonomic classification.</title>
        <authorList>
            <person name="Goeker M."/>
        </authorList>
    </citation>
    <scope>NUCLEOTIDE SEQUENCE [LARGE SCALE GENOMIC DNA]</scope>
    <source>
        <strain evidence="4 5">DSM 9768</strain>
    </source>
</reference>
<dbReference type="SMART" id="SM01130">
    <property type="entry name" value="DHDPS"/>
    <property type="match status" value="1"/>
</dbReference>
<accession>A0ABT9ZXD6</accession>
<evidence type="ECO:0000256" key="1">
    <source>
        <dbReference type="ARBA" id="ARBA00023239"/>
    </source>
</evidence>
<comment type="caution">
    <text evidence="4">The sequence shown here is derived from an EMBL/GenBank/DDBJ whole genome shotgun (WGS) entry which is preliminary data.</text>
</comment>
<comment type="similarity">
    <text evidence="3">Belongs to the DapA family.</text>
</comment>
<protein>
    <submittedName>
        <fullName evidence="4">N-acetylneuraminate lyase</fullName>
        <ecNumber evidence="4">4.1.3.3</ecNumber>
    </submittedName>
</protein>
<keyword evidence="1 3" id="KW-0456">Lyase</keyword>
<dbReference type="EMBL" id="JAUSUG010000013">
    <property type="protein sequence ID" value="MDQ0255889.1"/>
    <property type="molecule type" value="Genomic_DNA"/>
</dbReference>
<dbReference type="Pfam" id="PF00701">
    <property type="entry name" value="DHDPS"/>
    <property type="match status" value="1"/>
</dbReference>
<dbReference type="NCBIfam" id="NF003164">
    <property type="entry name" value="PRK04147.1"/>
    <property type="match status" value="1"/>
</dbReference>